<evidence type="ECO:0000313" key="2">
    <source>
        <dbReference type="Proteomes" id="UP000324194"/>
    </source>
</evidence>
<keyword evidence="2" id="KW-1185">Reference proteome</keyword>
<organism evidence="1 2">
    <name type="scientific">Aquicella siphonis</name>
    <dbReference type="NCBI Taxonomy" id="254247"/>
    <lineage>
        <taxon>Bacteria</taxon>
        <taxon>Pseudomonadati</taxon>
        <taxon>Pseudomonadota</taxon>
        <taxon>Gammaproteobacteria</taxon>
        <taxon>Legionellales</taxon>
        <taxon>Coxiellaceae</taxon>
        <taxon>Aquicella</taxon>
    </lineage>
</organism>
<gene>
    <name evidence="1" type="ORF">AQUSIP_12920</name>
</gene>
<dbReference type="KEGG" id="asip:AQUSIP_12920"/>
<sequence length="144" mass="16041">MPLVGISVGKDITVTLSDDVNGFITINRVKNWNAVQRNNKRESIALDGVNRYGNFPIGWEGSFEMERTSADVDNYFAALELAYQNGENIPLVTITETITEADGTISQYQFQNCVVQLDSSGNWSGDDYVTQKISFSGSFRKQLI</sequence>
<dbReference type="EMBL" id="LR699119">
    <property type="protein sequence ID" value="VVC75991.1"/>
    <property type="molecule type" value="Genomic_DNA"/>
</dbReference>
<dbReference type="AlphaFoldDB" id="A0A5E4PI36"/>
<dbReference type="Proteomes" id="UP000324194">
    <property type="component" value="Chromosome 1"/>
</dbReference>
<evidence type="ECO:0008006" key="3">
    <source>
        <dbReference type="Google" id="ProtNLM"/>
    </source>
</evidence>
<dbReference type="OrthoDB" id="6934054at2"/>
<dbReference type="RefSeq" id="WP_148339247.1">
    <property type="nucleotide sequence ID" value="NZ_LR699119.1"/>
</dbReference>
<accession>A0A5E4PI36</accession>
<protein>
    <recommendedName>
        <fullName evidence="3">Tail tube protein</fullName>
    </recommendedName>
</protein>
<reference evidence="1 2" key="1">
    <citation type="submission" date="2019-08" db="EMBL/GenBank/DDBJ databases">
        <authorList>
            <person name="Guy L."/>
        </authorList>
    </citation>
    <scope>NUCLEOTIDE SEQUENCE [LARGE SCALE GENOMIC DNA]</scope>
    <source>
        <strain evidence="1 2">SGT-108</strain>
    </source>
</reference>
<evidence type="ECO:0000313" key="1">
    <source>
        <dbReference type="EMBL" id="VVC75991.1"/>
    </source>
</evidence>
<name>A0A5E4PI36_9COXI</name>
<proteinExistence type="predicted"/>